<evidence type="ECO:0000256" key="4">
    <source>
        <dbReference type="ARBA" id="ARBA00012564"/>
    </source>
</evidence>
<dbReference type="Pfam" id="PF01433">
    <property type="entry name" value="Peptidase_M1"/>
    <property type="match status" value="1"/>
</dbReference>
<feature type="domain" description="Peptidase M1 membrane alanine aminopeptidase" evidence="13">
    <location>
        <begin position="261"/>
        <end position="467"/>
    </location>
</feature>
<comment type="catalytic activity">
    <reaction evidence="1">
        <text>Release of an N-terminal amino acid, Xaa-|-Yaa- from a peptide, amide or arylamide. Xaa is preferably Ala, but may be most amino acids including Pro (slow action). When a terminal hydrophobic residue is followed by a prolyl residue, the two may be released as an intact Xaa-Pro dipeptide.</text>
        <dbReference type="EC" id="3.4.11.2"/>
    </reaction>
</comment>
<evidence type="ECO:0000259" key="14">
    <source>
        <dbReference type="Pfam" id="PF11838"/>
    </source>
</evidence>
<evidence type="ECO:0000256" key="8">
    <source>
        <dbReference type="ARBA" id="ARBA00022723"/>
    </source>
</evidence>
<evidence type="ECO:0000256" key="1">
    <source>
        <dbReference type="ARBA" id="ARBA00000098"/>
    </source>
</evidence>
<dbReference type="GO" id="GO:0016285">
    <property type="term" value="F:alanyl aminopeptidase activity"/>
    <property type="evidence" value="ECO:0007669"/>
    <property type="project" value="UniProtKB-EC"/>
</dbReference>
<evidence type="ECO:0000313" key="16">
    <source>
        <dbReference type="EMBL" id="SEF65779.1"/>
    </source>
</evidence>
<dbReference type="InterPro" id="IPR045357">
    <property type="entry name" value="Aminopeptidase_N-like_N"/>
</dbReference>
<evidence type="ECO:0000256" key="9">
    <source>
        <dbReference type="ARBA" id="ARBA00022801"/>
    </source>
</evidence>
<feature type="domain" description="ERAP1-like C-terminal" evidence="14">
    <location>
        <begin position="548"/>
        <end position="862"/>
    </location>
</feature>
<evidence type="ECO:0000256" key="12">
    <source>
        <dbReference type="SAM" id="SignalP"/>
    </source>
</evidence>
<dbReference type="GO" id="GO:0070006">
    <property type="term" value="F:metalloaminopeptidase activity"/>
    <property type="evidence" value="ECO:0007669"/>
    <property type="project" value="TreeGrafter"/>
</dbReference>
<gene>
    <name evidence="16" type="ORF">SAMN05421819_0723</name>
</gene>
<dbReference type="CDD" id="cd09602">
    <property type="entry name" value="M1_APN"/>
    <property type="match status" value="1"/>
</dbReference>
<dbReference type="InterPro" id="IPR042097">
    <property type="entry name" value="Aminopeptidase_N-like_N_sf"/>
</dbReference>
<evidence type="ECO:0000256" key="11">
    <source>
        <dbReference type="ARBA" id="ARBA00023049"/>
    </source>
</evidence>
<dbReference type="PANTHER" id="PTHR11533">
    <property type="entry name" value="PROTEASE M1 ZINC METALLOPROTEASE"/>
    <property type="match status" value="1"/>
</dbReference>
<comment type="cofactor">
    <cofactor evidence="2">
        <name>Zn(2+)</name>
        <dbReference type="ChEBI" id="CHEBI:29105"/>
    </cofactor>
</comment>
<dbReference type="GO" id="GO:0008270">
    <property type="term" value="F:zinc ion binding"/>
    <property type="evidence" value="ECO:0007669"/>
    <property type="project" value="InterPro"/>
</dbReference>
<dbReference type="InterPro" id="IPR001930">
    <property type="entry name" value="Peptidase_M1"/>
</dbReference>
<dbReference type="AlphaFoldDB" id="A0A1H5TSN8"/>
<evidence type="ECO:0000256" key="6">
    <source>
        <dbReference type="ARBA" id="ARBA00022438"/>
    </source>
</evidence>
<keyword evidence="8" id="KW-0479">Metal-binding</keyword>
<evidence type="ECO:0000256" key="2">
    <source>
        <dbReference type="ARBA" id="ARBA00001947"/>
    </source>
</evidence>
<comment type="similarity">
    <text evidence="3">Belongs to the peptidase M1 family.</text>
</comment>
<keyword evidence="11" id="KW-0482">Metalloprotease</keyword>
<dbReference type="RefSeq" id="WP_235011325.1">
    <property type="nucleotide sequence ID" value="NZ_FNVA01000001.1"/>
</dbReference>
<keyword evidence="10" id="KW-0862">Zinc</keyword>
<proteinExistence type="inferred from homology"/>
<dbReference type="InterPro" id="IPR014782">
    <property type="entry name" value="Peptidase_M1_dom"/>
</dbReference>
<keyword evidence="17" id="KW-1185">Reference proteome</keyword>
<dbReference type="GO" id="GO:0005615">
    <property type="term" value="C:extracellular space"/>
    <property type="evidence" value="ECO:0007669"/>
    <property type="project" value="TreeGrafter"/>
</dbReference>
<dbReference type="SUPFAM" id="SSF63737">
    <property type="entry name" value="Leukotriene A4 hydrolase N-terminal domain"/>
    <property type="match status" value="1"/>
</dbReference>
<feature type="domain" description="Aminopeptidase N-like N-terminal" evidence="15">
    <location>
        <begin position="45"/>
        <end position="215"/>
    </location>
</feature>
<evidence type="ECO:0000256" key="5">
    <source>
        <dbReference type="ARBA" id="ARBA00015611"/>
    </source>
</evidence>
<dbReference type="GO" id="GO:0016020">
    <property type="term" value="C:membrane"/>
    <property type="evidence" value="ECO:0007669"/>
    <property type="project" value="TreeGrafter"/>
</dbReference>
<dbReference type="GO" id="GO:0043171">
    <property type="term" value="P:peptide catabolic process"/>
    <property type="evidence" value="ECO:0007669"/>
    <property type="project" value="TreeGrafter"/>
</dbReference>
<dbReference type="Gene3D" id="1.10.390.10">
    <property type="entry name" value="Neutral Protease Domain 2"/>
    <property type="match status" value="1"/>
</dbReference>
<evidence type="ECO:0000259" key="15">
    <source>
        <dbReference type="Pfam" id="PF17900"/>
    </source>
</evidence>
<reference evidence="16 17" key="1">
    <citation type="submission" date="2016-10" db="EMBL/GenBank/DDBJ databases">
        <authorList>
            <person name="de Groot N.N."/>
        </authorList>
    </citation>
    <scope>NUCLEOTIDE SEQUENCE [LARGE SCALE GENOMIC DNA]</scope>
    <source>
        <strain evidence="16 17">DSM 22489</strain>
    </source>
</reference>
<keyword evidence="6 16" id="KW-0031">Aminopeptidase</keyword>
<dbReference type="InterPro" id="IPR027268">
    <property type="entry name" value="Peptidase_M4/M1_CTD_sf"/>
</dbReference>
<evidence type="ECO:0000313" key="17">
    <source>
        <dbReference type="Proteomes" id="UP000236728"/>
    </source>
</evidence>
<sequence>MRFGTWCVATMGILLGSSTAWAASPGPGVSRTLAQERAARVHDVRYSLQLVLRTHQDFIVGSERLRFSLDPSGAAEDLALDSRGLRIARLDVNGTIANGAETDGHLILPAKLLHTGENIVEMAFVAPVATAGTAITRFDDKDDGNEYLYSLFVPMDASMAFPCFDQPDLKAQFTLQIDAPAAWTVIGNTKPEVSETREGQQRWIFPESKPISTYLFAFAAGPWAKLAGQPGEPDLYVRASQLAKAKIEAPAVQKLTAEGRKWLEQYFAQPYPFPKYDLVLIPGFAFGGMEHAGETFLKEESVLFRVAPTASERFNRDVTVLHELAHQWFGDLVTMRWFDDLWLKEGFAQYMAYSAMASLHPETNPWKHFYESIKPAAYGIDETLGTTPIYQDVPNLKDAKSAYGAIVYQKAPSILKQLEFRLGHEAFRDGLRIYLREHAYSNATWADLVDAFHRASGQNVKSWADAWVLRRGMPEISVAWSCDARGKLAKLTLSQQDVLQDGFVWPIANEVLLAPMDPAGKPETLRVDWATQSYSVKAAIGRPCPAYVFSNAGDEGYGRFLVDDRSRADLQGRLLDDRASFTPLLRSMVWGALWDQVHTVRWAPREYVALVQKNLPTEDDPDLARAQGGHAITAMHRYLSAGARQPLAASLELAMTQRMLHAPTTDLALIHFRLLTAAAETEAGRTTLKSMLAGTLKVPGVELRPLDRWNLVGKLVALGDPDAPALLAAEQKRDPSGDGQKYAWTLAAGRPDPATKASYFAAYQQLPGTPGAKPEDWISSSLGSFNAWNQTELTAPYLRRALDQLPEIKKDRKIFFLGGWLGAFLDGQTSAASLEVVKDWTAQPGLDPDLRRKVIENADELERTVRIRTKYPQ</sequence>
<evidence type="ECO:0000256" key="10">
    <source>
        <dbReference type="ARBA" id="ARBA00022833"/>
    </source>
</evidence>
<organism evidence="16 17">
    <name type="scientific">Bryocella elongata</name>
    <dbReference type="NCBI Taxonomy" id="863522"/>
    <lineage>
        <taxon>Bacteria</taxon>
        <taxon>Pseudomonadati</taxon>
        <taxon>Acidobacteriota</taxon>
        <taxon>Terriglobia</taxon>
        <taxon>Terriglobales</taxon>
        <taxon>Acidobacteriaceae</taxon>
        <taxon>Bryocella</taxon>
    </lineage>
</organism>
<dbReference type="Pfam" id="PF11838">
    <property type="entry name" value="ERAP1_C"/>
    <property type="match status" value="1"/>
</dbReference>
<dbReference type="EMBL" id="FNVA01000001">
    <property type="protein sequence ID" value="SEF65779.1"/>
    <property type="molecule type" value="Genomic_DNA"/>
</dbReference>
<dbReference type="PANTHER" id="PTHR11533:SF174">
    <property type="entry name" value="PUROMYCIN-SENSITIVE AMINOPEPTIDASE-RELATED"/>
    <property type="match status" value="1"/>
</dbReference>
<keyword evidence="12" id="KW-0732">Signal</keyword>
<dbReference type="PRINTS" id="PR00756">
    <property type="entry name" value="ALADIPTASE"/>
</dbReference>
<name>A0A1H5TSN8_9BACT</name>
<dbReference type="Proteomes" id="UP000236728">
    <property type="component" value="Unassembled WGS sequence"/>
</dbReference>
<feature type="signal peptide" evidence="12">
    <location>
        <begin position="1"/>
        <end position="22"/>
    </location>
</feature>
<keyword evidence="7" id="KW-0645">Protease</keyword>
<dbReference type="SUPFAM" id="SSF55486">
    <property type="entry name" value="Metalloproteases ('zincins'), catalytic domain"/>
    <property type="match status" value="1"/>
</dbReference>
<evidence type="ECO:0000259" key="13">
    <source>
        <dbReference type="Pfam" id="PF01433"/>
    </source>
</evidence>
<dbReference type="InterPro" id="IPR024571">
    <property type="entry name" value="ERAP1-like_C_dom"/>
</dbReference>
<keyword evidence="9" id="KW-0378">Hydrolase</keyword>
<dbReference type="GO" id="GO:0005737">
    <property type="term" value="C:cytoplasm"/>
    <property type="evidence" value="ECO:0007669"/>
    <property type="project" value="TreeGrafter"/>
</dbReference>
<dbReference type="InterPro" id="IPR050344">
    <property type="entry name" value="Peptidase_M1_aminopeptidases"/>
</dbReference>
<evidence type="ECO:0000256" key="7">
    <source>
        <dbReference type="ARBA" id="ARBA00022670"/>
    </source>
</evidence>
<dbReference type="GO" id="GO:0042277">
    <property type="term" value="F:peptide binding"/>
    <property type="evidence" value="ECO:0007669"/>
    <property type="project" value="TreeGrafter"/>
</dbReference>
<protein>
    <recommendedName>
        <fullName evidence="5">Aminopeptidase N</fullName>
        <ecNumber evidence="4">3.4.11.2</ecNumber>
    </recommendedName>
</protein>
<feature type="chain" id="PRO_5009285372" description="Aminopeptidase N" evidence="12">
    <location>
        <begin position="23"/>
        <end position="873"/>
    </location>
</feature>
<accession>A0A1H5TSN8</accession>
<dbReference type="Gene3D" id="2.60.40.1730">
    <property type="entry name" value="tricorn interacting facor f3 domain"/>
    <property type="match status" value="1"/>
</dbReference>
<dbReference type="GO" id="GO:0006508">
    <property type="term" value="P:proteolysis"/>
    <property type="evidence" value="ECO:0007669"/>
    <property type="project" value="UniProtKB-KW"/>
</dbReference>
<dbReference type="Pfam" id="PF17900">
    <property type="entry name" value="Peptidase_M1_N"/>
    <property type="match status" value="1"/>
</dbReference>
<evidence type="ECO:0000256" key="3">
    <source>
        <dbReference type="ARBA" id="ARBA00010136"/>
    </source>
</evidence>
<dbReference type="EC" id="3.4.11.2" evidence="4"/>